<dbReference type="InterPro" id="IPR053144">
    <property type="entry name" value="Acetyltransferase_Butenolide"/>
</dbReference>
<gene>
    <name evidence="1" type="ORF">NM948_09390</name>
</gene>
<dbReference type="PROSITE" id="PS51186">
    <property type="entry name" value="GNAT"/>
    <property type="match status" value="1"/>
</dbReference>
<comment type="caution">
    <text evidence="1">The sequence shown here is derived from an EMBL/GenBank/DDBJ whole genome shotgun (WGS) entry which is preliminary data.</text>
</comment>
<dbReference type="RefSeq" id="WP_005724388.1">
    <property type="nucleotide sequence ID" value="NZ_AP025519.1"/>
</dbReference>
<dbReference type="PANTHER" id="PTHR43233:SF1">
    <property type="entry name" value="FAMILY N-ACETYLTRANSFERASE, PUTATIVE (AFU_ORTHOLOGUE AFUA_6G03350)-RELATED"/>
    <property type="match status" value="1"/>
</dbReference>
<dbReference type="KEGG" id="pmul:DR93_397"/>
<dbReference type="PANTHER" id="PTHR43233">
    <property type="entry name" value="FAMILY N-ACETYLTRANSFERASE, PUTATIVE (AFU_ORTHOLOGUE AFUA_6G03350)-RELATED"/>
    <property type="match status" value="1"/>
</dbReference>
<reference evidence="1" key="1">
    <citation type="submission" date="2022-07" db="EMBL/GenBank/DDBJ databases">
        <title>Genome-based characterization of novel serogroup A variants of Pasteurella multocida.</title>
        <authorList>
            <person name="Prajapati A."/>
            <person name="Yogisharadhya R."/>
            <person name="Mohanty N."/>
            <person name="Chanda M."/>
            <person name="Mendem S.K."/>
            <person name="Siddaramappa S."/>
            <person name="Shivachandra S.B."/>
        </authorList>
    </citation>
    <scope>NUCLEOTIDE SEQUENCE</scope>
    <source>
        <strain evidence="1">NIVEDIPm19</strain>
    </source>
</reference>
<dbReference type="GeneID" id="77206887"/>
<dbReference type="GO" id="GO:0016747">
    <property type="term" value="F:acyltransferase activity, transferring groups other than amino-acyl groups"/>
    <property type="evidence" value="ECO:0007669"/>
    <property type="project" value="InterPro"/>
</dbReference>
<dbReference type="EMBL" id="JANJHC010000022">
    <property type="protein sequence ID" value="MDA5623749.1"/>
    <property type="molecule type" value="Genomic_DNA"/>
</dbReference>
<dbReference type="Proteomes" id="UP001145481">
    <property type="component" value="Unassembled WGS sequence"/>
</dbReference>
<proteinExistence type="predicted"/>
<dbReference type="AlphaFoldDB" id="A0A1E3XHR9"/>
<evidence type="ECO:0000313" key="2">
    <source>
        <dbReference type="Proteomes" id="UP001145481"/>
    </source>
</evidence>
<dbReference type="Pfam" id="PF13673">
    <property type="entry name" value="Acetyltransf_10"/>
    <property type="match status" value="1"/>
</dbReference>
<name>A0A1E3XHR9_PASMD</name>
<sequence>MITYKTNVLISVQQYTDLLKQTSLGERRPIDKPEQIEMMLKQTDVLVTAWYQDTLVGLARSVTDFAYCCYLSDLAVSEQWQKQGIGRQLIFETQKALEPTCKIILLAAPQAVDYYPHIGFVQHPSAWTKI</sequence>
<dbReference type="SUPFAM" id="SSF55729">
    <property type="entry name" value="Acyl-CoA N-acyltransferases (Nat)"/>
    <property type="match status" value="1"/>
</dbReference>
<protein>
    <submittedName>
        <fullName evidence="1">GNAT family N-acetyltransferase</fullName>
    </submittedName>
</protein>
<dbReference type="Gene3D" id="3.40.630.30">
    <property type="match status" value="1"/>
</dbReference>
<organism evidence="1 2">
    <name type="scientific">Pasteurella multocida</name>
    <dbReference type="NCBI Taxonomy" id="747"/>
    <lineage>
        <taxon>Bacteria</taxon>
        <taxon>Pseudomonadati</taxon>
        <taxon>Pseudomonadota</taxon>
        <taxon>Gammaproteobacteria</taxon>
        <taxon>Pasteurellales</taxon>
        <taxon>Pasteurellaceae</taxon>
        <taxon>Pasteurella</taxon>
    </lineage>
</organism>
<accession>A0A1E3XHR9</accession>
<dbReference type="InterPro" id="IPR016181">
    <property type="entry name" value="Acyl_CoA_acyltransferase"/>
</dbReference>
<dbReference type="CDD" id="cd04301">
    <property type="entry name" value="NAT_SF"/>
    <property type="match status" value="1"/>
</dbReference>
<evidence type="ECO:0000313" key="1">
    <source>
        <dbReference type="EMBL" id="MDA5623749.1"/>
    </source>
</evidence>
<dbReference type="InterPro" id="IPR000182">
    <property type="entry name" value="GNAT_dom"/>
</dbReference>